<dbReference type="Gene3D" id="3.40.50.300">
    <property type="entry name" value="P-loop containing nucleotide triphosphate hydrolases"/>
    <property type="match status" value="1"/>
</dbReference>
<dbReference type="GO" id="GO:0009360">
    <property type="term" value="C:DNA polymerase III complex"/>
    <property type="evidence" value="ECO:0007669"/>
    <property type="project" value="TreeGrafter"/>
</dbReference>
<proteinExistence type="predicted"/>
<dbReference type="SUPFAM" id="SSF52540">
    <property type="entry name" value="P-loop containing nucleoside triphosphate hydrolases"/>
    <property type="match status" value="1"/>
</dbReference>
<dbReference type="NCBIfam" id="NF006586">
    <property type="entry name" value="PRK09112.1"/>
    <property type="match status" value="1"/>
</dbReference>
<keyword evidence="2" id="KW-1185">Reference proteome</keyword>
<dbReference type="GO" id="GO:0006261">
    <property type="term" value="P:DNA-templated DNA replication"/>
    <property type="evidence" value="ECO:0007669"/>
    <property type="project" value="TreeGrafter"/>
</dbReference>
<comment type="caution">
    <text evidence="1">The sequence shown here is derived from an EMBL/GenBank/DDBJ whole genome shotgun (WGS) entry which is preliminary data.</text>
</comment>
<dbReference type="NCBIfam" id="NF005677">
    <property type="entry name" value="PRK07471.1"/>
    <property type="match status" value="1"/>
</dbReference>
<dbReference type="PANTHER" id="PTHR11669:SF8">
    <property type="entry name" value="DNA POLYMERASE III SUBUNIT DELTA"/>
    <property type="match status" value="1"/>
</dbReference>
<dbReference type="OrthoDB" id="9811073at2"/>
<dbReference type="PANTHER" id="PTHR11669">
    <property type="entry name" value="REPLICATION FACTOR C / DNA POLYMERASE III GAMMA-TAU SUBUNIT"/>
    <property type="match status" value="1"/>
</dbReference>
<dbReference type="AlphaFoldDB" id="A0A2T5V901"/>
<organism evidence="1 2">
    <name type="scientific">Breoghania corrubedonensis</name>
    <dbReference type="NCBI Taxonomy" id="665038"/>
    <lineage>
        <taxon>Bacteria</taxon>
        <taxon>Pseudomonadati</taxon>
        <taxon>Pseudomonadota</taxon>
        <taxon>Alphaproteobacteria</taxon>
        <taxon>Hyphomicrobiales</taxon>
        <taxon>Stappiaceae</taxon>
        <taxon>Breoghania</taxon>
    </lineage>
</organism>
<dbReference type="InterPro" id="IPR027417">
    <property type="entry name" value="P-loop_NTPase"/>
</dbReference>
<dbReference type="RefSeq" id="WP_107990511.1">
    <property type="nucleotide sequence ID" value="NZ_QAYG01000005.1"/>
</dbReference>
<accession>A0A2T5V901</accession>
<sequence>MASGDTDTYPEFDRIEGLPLPREQMRLIGHREAETMLLEAYRTDRLHHAWLIGGPKGIGKATLAFRMARFVLSHPDRDAPQLALAADLSVDPTDQSVRRILAGSHGDLLHLRRPWDEKAKRFKSFLTVDEVRRTVSFFGSTSSYGGWRVCIVDAADDMNASAANALLKILEEPPQKCLFFVLSHSPGRLLPTIRSRCRRLDLKPLSPQEISRGLEMFDRAGGDAAQAADLADGSLRRAIQLLDAGGIEVANGLDRLIAALPDPDLRQIHRFADAISDRKAEESYRIFLDLLRDWLDRRVHEDAAAGVPPARLVRWSEVWEKTNRAATLADALNLDRKQVVLGAFQALGEAASGIHAA</sequence>
<reference evidence="1 2" key="1">
    <citation type="submission" date="2018-04" db="EMBL/GenBank/DDBJ databases">
        <title>Genomic Encyclopedia of Archaeal and Bacterial Type Strains, Phase II (KMG-II): from individual species to whole genera.</title>
        <authorList>
            <person name="Goeker M."/>
        </authorList>
    </citation>
    <scope>NUCLEOTIDE SEQUENCE [LARGE SCALE GENOMIC DNA]</scope>
    <source>
        <strain evidence="1 2">DSM 23382</strain>
    </source>
</reference>
<protein>
    <submittedName>
        <fullName evidence="1">DNA polymerase III delta prime subunit</fullName>
    </submittedName>
</protein>
<dbReference type="Proteomes" id="UP000244081">
    <property type="component" value="Unassembled WGS sequence"/>
</dbReference>
<dbReference type="InterPro" id="IPR050238">
    <property type="entry name" value="DNA_Rep/Repair_Clamp_Loader"/>
</dbReference>
<gene>
    <name evidence="1" type="ORF">C8N35_105239</name>
</gene>
<dbReference type="EMBL" id="QAYG01000005">
    <property type="protein sequence ID" value="PTW60235.1"/>
    <property type="molecule type" value="Genomic_DNA"/>
</dbReference>
<evidence type="ECO:0000313" key="1">
    <source>
        <dbReference type="EMBL" id="PTW60235.1"/>
    </source>
</evidence>
<name>A0A2T5V901_9HYPH</name>
<evidence type="ECO:0000313" key="2">
    <source>
        <dbReference type="Proteomes" id="UP000244081"/>
    </source>
</evidence>
<dbReference type="Pfam" id="PF13177">
    <property type="entry name" value="DNA_pol3_delta2"/>
    <property type="match status" value="1"/>
</dbReference>